<comment type="subcellular location">
    <subcellularLocation>
        <location evidence="1">Nucleus</location>
        <location evidence="1">Nucleolus</location>
    </subcellularLocation>
</comment>
<dbReference type="Gene3D" id="3.40.50.10190">
    <property type="entry name" value="BRCT domain"/>
    <property type="match status" value="1"/>
</dbReference>
<evidence type="ECO:0000256" key="1">
    <source>
        <dbReference type="ARBA" id="ARBA00004604"/>
    </source>
</evidence>
<feature type="non-terminal residue" evidence="6">
    <location>
        <position position="1"/>
    </location>
</feature>
<evidence type="ECO:0000256" key="2">
    <source>
        <dbReference type="ARBA" id="ARBA00022517"/>
    </source>
</evidence>
<dbReference type="EMBL" id="NCKV01003764">
    <property type="protein sequence ID" value="RWS25384.1"/>
    <property type="molecule type" value="Genomic_DNA"/>
</dbReference>
<dbReference type="PANTHER" id="PTHR12221:SF6">
    <property type="entry name" value="PESCADILLO HOMOLOG"/>
    <property type="match status" value="1"/>
</dbReference>
<name>A0A443SD59_9ACAR</name>
<dbReference type="HAMAP" id="MF_03028">
    <property type="entry name" value="Pescadillo"/>
    <property type="match status" value="1"/>
</dbReference>
<dbReference type="STRING" id="299467.A0A443SD59"/>
<dbReference type="GO" id="GO:0003723">
    <property type="term" value="F:RNA binding"/>
    <property type="evidence" value="ECO:0007669"/>
    <property type="project" value="TreeGrafter"/>
</dbReference>
<sequence>FNSAQVSALMAGNKKTKKHGKPKAFITRRKAMQKLQVSLKDFRRLCILKGIYPVEPKNRNKMNGGSSQSKTFYLLSDIQYLAHEPILWKLWDFKIFMRRMAKAKGKRDYETVDLIQKNKPFYKLDHIVAERYPRFIDALRDVDDALSMCFLYSRFSKTSLLPLELIEVSRKLSVEFMHYVIEVKALRKVFVSIKGYYYQVEIKGQTITWVVPHNFNVGRYHDVDFKVMTTFNEFYVHLVGFVIYRLYSEANLYYPPKISAATDNNVDCGDEYFEEIAALNTPIVKKNISVEEDVNFDTFNEPELNGNNSLSFHELIKFQKLFDGLKFFLSREVPRESLVFVIRSFGGLTSWDSLYPGATYSEDDESITHQIVDRDNVANKYITRYYVQPQWIFDCVNARRLLPVENYFVGVTLPPHLSPFVEEKEGEYVPPEKVALRDGKSMIIRPDEEVASNEIAEVPNEDDKSHMVVKAGKIATEKKVSVDREERKLAEMMIPKKKKRLYDKILFAKKRQMKEVNRLKEKRKVIDGSLRK</sequence>
<dbReference type="GO" id="GO:0000463">
    <property type="term" value="P:maturation of LSU-rRNA from tricistronic rRNA transcript (SSU-rRNA, 5.8S rRNA, LSU-rRNA)"/>
    <property type="evidence" value="ECO:0007669"/>
    <property type="project" value="TreeGrafter"/>
</dbReference>
<evidence type="ECO:0000313" key="7">
    <source>
        <dbReference type="Proteomes" id="UP000288716"/>
    </source>
</evidence>
<comment type="caution">
    <text evidence="6">The sequence shown here is derived from an EMBL/GenBank/DDBJ whole genome shotgun (WGS) entry which is preliminary data.</text>
</comment>
<dbReference type="InterPro" id="IPR036420">
    <property type="entry name" value="BRCT_dom_sf"/>
</dbReference>
<dbReference type="CDD" id="cd17709">
    <property type="entry name" value="BRCT_pescadillo_like"/>
    <property type="match status" value="1"/>
</dbReference>
<gene>
    <name evidence="6" type="ORF">B4U80_03685</name>
</gene>
<accession>A0A443SD59</accession>
<keyword evidence="3" id="KW-0698">rRNA processing</keyword>
<dbReference type="Pfam" id="PF16589">
    <property type="entry name" value="BRCT_2"/>
    <property type="match status" value="1"/>
</dbReference>
<proteinExistence type="inferred from homology"/>
<dbReference type="PROSITE" id="PS50172">
    <property type="entry name" value="BRCT"/>
    <property type="match status" value="1"/>
</dbReference>
<evidence type="ECO:0000256" key="3">
    <source>
        <dbReference type="ARBA" id="ARBA00022552"/>
    </source>
</evidence>
<reference evidence="6 7" key="1">
    <citation type="journal article" date="2018" name="Gigascience">
        <title>Genomes of trombidid mites reveal novel predicted allergens and laterally-transferred genes associated with secondary metabolism.</title>
        <authorList>
            <person name="Dong X."/>
            <person name="Chaisiri K."/>
            <person name="Xia D."/>
            <person name="Armstrong S.D."/>
            <person name="Fang Y."/>
            <person name="Donnelly M.J."/>
            <person name="Kadowaki T."/>
            <person name="McGarry J.W."/>
            <person name="Darby A.C."/>
            <person name="Makepeace B.L."/>
        </authorList>
    </citation>
    <scope>NUCLEOTIDE SEQUENCE [LARGE SCALE GENOMIC DNA]</scope>
    <source>
        <strain evidence="6">UoL-UT</strain>
    </source>
</reference>
<organism evidence="6 7">
    <name type="scientific">Leptotrombidium deliense</name>
    <dbReference type="NCBI Taxonomy" id="299467"/>
    <lineage>
        <taxon>Eukaryota</taxon>
        <taxon>Metazoa</taxon>
        <taxon>Ecdysozoa</taxon>
        <taxon>Arthropoda</taxon>
        <taxon>Chelicerata</taxon>
        <taxon>Arachnida</taxon>
        <taxon>Acari</taxon>
        <taxon>Acariformes</taxon>
        <taxon>Trombidiformes</taxon>
        <taxon>Prostigmata</taxon>
        <taxon>Anystina</taxon>
        <taxon>Parasitengona</taxon>
        <taxon>Trombiculoidea</taxon>
        <taxon>Trombiculidae</taxon>
        <taxon>Leptotrombidium</taxon>
    </lineage>
</organism>
<evidence type="ECO:0000313" key="6">
    <source>
        <dbReference type="EMBL" id="RWS25384.1"/>
    </source>
</evidence>
<dbReference type="SMART" id="SM00292">
    <property type="entry name" value="BRCT"/>
    <property type="match status" value="1"/>
</dbReference>
<dbReference type="Proteomes" id="UP000288716">
    <property type="component" value="Unassembled WGS sequence"/>
</dbReference>
<dbReference type="FunFam" id="3.40.50.10190:FF:000002">
    <property type="entry name" value="Pescadillo homolog"/>
    <property type="match status" value="1"/>
</dbReference>
<evidence type="ECO:0000259" key="5">
    <source>
        <dbReference type="PROSITE" id="PS50172"/>
    </source>
</evidence>
<dbReference type="OrthoDB" id="10264910at2759"/>
<dbReference type="InterPro" id="IPR010613">
    <property type="entry name" value="PES"/>
</dbReference>
<feature type="domain" description="BRCT" evidence="5">
    <location>
        <begin position="317"/>
        <end position="409"/>
    </location>
</feature>
<dbReference type="VEuPathDB" id="VectorBase:LDEU006656"/>
<protein>
    <submittedName>
        <fullName evidence="6">Pescadillo-like protein</fullName>
    </submittedName>
</protein>
<dbReference type="AlphaFoldDB" id="A0A443SD59"/>
<dbReference type="PANTHER" id="PTHR12221">
    <property type="entry name" value="PESCADILLO - RELATED"/>
    <property type="match status" value="1"/>
</dbReference>
<keyword evidence="7" id="KW-1185">Reference proteome</keyword>
<dbReference type="InterPro" id="IPR001357">
    <property type="entry name" value="BRCT_dom"/>
</dbReference>
<evidence type="ECO:0000256" key="4">
    <source>
        <dbReference type="ARBA" id="ARBA00023242"/>
    </source>
</evidence>
<keyword evidence="2" id="KW-0690">Ribosome biogenesis</keyword>
<dbReference type="GO" id="GO:0070545">
    <property type="term" value="C:PeBoW complex"/>
    <property type="evidence" value="ECO:0007669"/>
    <property type="project" value="TreeGrafter"/>
</dbReference>
<dbReference type="Pfam" id="PF06732">
    <property type="entry name" value="Pescadillo_N"/>
    <property type="match status" value="1"/>
</dbReference>
<dbReference type="SUPFAM" id="SSF52113">
    <property type="entry name" value="BRCT domain"/>
    <property type="match status" value="1"/>
</dbReference>
<keyword evidence="4" id="KW-0539">Nucleus</keyword>